<dbReference type="AlphaFoldDB" id="A0A0D3HC62"/>
<feature type="compositionally biased region" description="Polar residues" evidence="1">
    <location>
        <begin position="59"/>
        <end position="69"/>
    </location>
</feature>
<organism evidence="2">
    <name type="scientific">Oryza barthii</name>
    <dbReference type="NCBI Taxonomy" id="65489"/>
    <lineage>
        <taxon>Eukaryota</taxon>
        <taxon>Viridiplantae</taxon>
        <taxon>Streptophyta</taxon>
        <taxon>Embryophyta</taxon>
        <taxon>Tracheophyta</taxon>
        <taxon>Spermatophyta</taxon>
        <taxon>Magnoliopsida</taxon>
        <taxon>Liliopsida</taxon>
        <taxon>Poales</taxon>
        <taxon>Poaceae</taxon>
        <taxon>BOP clade</taxon>
        <taxon>Oryzoideae</taxon>
        <taxon>Oryzeae</taxon>
        <taxon>Oryzinae</taxon>
        <taxon>Oryza</taxon>
    </lineage>
</organism>
<accession>A0A0D3HC62</accession>
<evidence type="ECO:0000313" key="3">
    <source>
        <dbReference type="Proteomes" id="UP000026960"/>
    </source>
</evidence>
<dbReference type="Proteomes" id="UP000026960">
    <property type="component" value="Chromosome 10"/>
</dbReference>
<evidence type="ECO:0000313" key="2">
    <source>
        <dbReference type="EnsemblPlants" id="OBART10G05490.1"/>
    </source>
</evidence>
<proteinExistence type="predicted"/>
<reference evidence="2" key="2">
    <citation type="submission" date="2015-03" db="UniProtKB">
        <authorList>
            <consortium name="EnsemblPlants"/>
        </authorList>
    </citation>
    <scope>IDENTIFICATION</scope>
</reference>
<dbReference type="EnsemblPlants" id="OBART10G05490.1">
    <property type="protein sequence ID" value="OBART10G05490.1"/>
    <property type="gene ID" value="OBART10G05490"/>
</dbReference>
<keyword evidence="3" id="KW-1185">Reference proteome</keyword>
<dbReference type="PaxDb" id="65489-OBART10G05490.1"/>
<feature type="compositionally biased region" description="Basic and acidic residues" evidence="1">
    <location>
        <begin position="43"/>
        <end position="58"/>
    </location>
</feature>
<sequence length="69" mass="7337">MSGGGDEFGKELSKLPDGSPASKHGDSLGSYSPERLTPSLVMHDVDLPPDFHDNKSKDTTSPPSNLKKV</sequence>
<feature type="region of interest" description="Disordered" evidence="1">
    <location>
        <begin position="1"/>
        <end position="69"/>
    </location>
</feature>
<evidence type="ECO:0000256" key="1">
    <source>
        <dbReference type="SAM" id="MobiDB-lite"/>
    </source>
</evidence>
<dbReference type="HOGENOM" id="CLU_2779828_0_0_1"/>
<protein>
    <submittedName>
        <fullName evidence="2">Uncharacterized protein</fullName>
    </submittedName>
</protein>
<name>A0A0D3HC62_9ORYZ</name>
<reference evidence="2" key="1">
    <citation type="journal article" date="2009" name="Rice">
        <title>De Novo Next Generation Sequencing of Plant Genomes.</title>
        <authorList>
            <person name="Rounsley S."/>
            <person name="Marri P.R."/>
            <person name="Yu Y."/>
            <person name="He R."/>
            <person name="Sisneros N."/>
            <person name="Goicoechea J.L."/>
            <person name="Lee S.J."/>
            <person name="Angelova A."/>
            <person name="Kudrna D."/>
            <person name="Luo M."/>
            <person name="Affourtit J."/>
            <person name="Desany B."/>
            <person name="Knight J."/>
            <person name="Niazi F."/>
            <person name="Egholm M."/>
            <person name="Wing R.A."/>
        </authorList>
    </citation>
    <scope>NUCLEOTIDE SEQUENCE [LARGE SCALE GENOMIC DNA]</scope>
    <source>
        <strain evidence="2">cv. IRGC 105608</strain>
    </source>
</reference>
<dbReference type="Gramene" id="OBART10G05490.1">
    <property type="protein sequence ID" value="OBART10G05490.1"/>
    <property type="gene ID" value="OBART10G05490"/>
</dbReference>